<evidence type="ECO:0000313" key="6">
    <source>
        <dbReference type="Proteomes" id="UP000281549"/>
    </source>
</evidence>
<dbReference type="GO" id="GO:0032273">
    <property type="term" value="P:positive regulation of protein polymerization"/>
    <property type="evidence" value="ECO:0007669"/>
    <property type="project" value="TreeGrafter"/>
</dbReference>
<reference evidence="4" key="3">
    <citation type="submission" date="2018-08" db="EMBL/GenBank/DDBJ databases">
        <title>Leveraging single-cell genomics to expand the Fungal Tree of Life.</title>
        <authorList>
            <consortium name="DOE Joint Genome Institute"/>
            <person name="Ahrendt S.R."/>
            <person name="Quandt C.A."/>
            <person name="Ciobanu D."/>
            <person name="Clum A."/>
            <person name="Salamov A."/>
            <person name="Andreopoulos B."/>
            <person name="Cheng J.-F."/>
            <person name="Woyke T."/>
            <person name="Pelin A."/>
            <person name="Henrissat B."/>
            <person name="Reynolds N."/>
            <person name="Benny G.L."/>
            <person name="Smith M.E."/>
            <person name="James T.Y."/>
            <person name="Grigoriev I.V."/>
        </authorList>
    </citation>
    <scope>NUCLEOTIDE SEQUENCE</scope>
    <source>
        <strain evidence="4">CSF55</strain>
    </source>
</reference>
<feature type="compositionally biased region" description="Low complexity" evidence="2">
    <location>
        <begin position="149"/>
        <end position="163"/>
    </location>
</feature>
<accession>A0A075AMS4</accession>
<sequence length="260" mass="29535">MDRQLQSIFERFCSFGSGSMTNLSAPMPQMDGAKFAKFTRDTKIVDNKRINSTQVDIIFNKIKHKNERKIDYAQFRKGLQMLAQLKFPEKESSLAYNMLVDHVISQKGPSLAENVTKIDNSNIVNRMTNPKLYPEAHKQRYADANTKKLNNSSSHGNLNSMHNQQQNQHELKLSYSSSLTNINNVQQKNAAKNQNYKTAVKQGSSSNNAFASKQHKNNIAANAKVENQSANMMHQQKKNVAHSQHYNASFIFKELNNQLA</sequence>
<dbReference type="AlphaFoldDB" id="A0A075AMS4"/>
<evidence type="ECO:0000313" key="3">
    <source>
        <dbReference type="EMBL" id="EPZ30999.1"/>
    </source>
</evidence>
<keyword evidence="5" id="KW-1185">Reference proteome</keyword>
<dbReference type="OrthoDB" id="548799at2759"/>
<dbReference type="GO" id="GO:0046785">
    <property type="term" value="P:microtubule polymerization"/>
    <property type="evidence" value="ECO:0007669"/>
    <property type="project" value="InterPro"/>
</dbReference>
<dbReference type="InterPro" id="IPR008907">
    <property type="entry name" value="TPP/p25"/>
</dbReference>
<dbReference type="EMBL" id="ML004906">
    <property type="protein sequence ID" value="RKP22178.1"/>
    <property type="molecule type" value="Genomic_DNA"/>
</dbReference>
<reference evidence="3 5" key="1">
    <citation type="journal article" date="2013" name="Curr. Biol.">
        <title>Shared signatures of parasitism and phylogenomics unite Cryptomycota and microsporidia.</title>
        <authorList>
            <person name="James T.Y."/>
            <person name="Pelin A."/>
            <person name="Bonen L."/>
            <person name="Ahrendt S."/>
            <person name="Sain D."/>
            <person name="Corradi N."/>
            <person name="Stajich J.E."/>
        </authorList>
    </citation>
    <scope>NUCLEOTIDE SEQUENCE [LARGE SCALE GENOMIC DNA]</scope>
    <source>
        <strain evidence="3">CSF55</strain>
        <strain evidence="3">CSF55</strain>
    </source>
</reference>
<dbReference type="Pfam" id="PF05517">
    <property type="entry name" value="p25-alpha"/>
    <property type="match status" value="1"/>
</dbReference>
<dbReference type="Proteomes" id="UP000281549">
    <property type="component" value="Unassembled WGS sequence"/>
</dbReference>
<feature type="region of interest" description="Disordered" evidence="2">
    <location>
        <begin position="147"/>
        <end position="170"/>
    </location>
</feature>
<dbReference type="HOGENOM" id="CLU_1070205_0_0_1"/>
<evidence type="ECO:0000256" key="1">
    <source>
        <dbReference type="ARBA" id="ARBA00010994"/>
    </source>
</evidence>
<dbReference type="PANTHER" id="PTHR12932:SF9">
    <property type="entry name" value="TUBULIN POLYMERIZATION-PROMOTING PROTEIN HOMOLOG"/>
    <property type="match status" value="1"/>
</dbReference>
<organism evidence="3 5">
    <name type="scientific">Rozella allomycis (strain CSF55)</name>
    <dbReference type="NCBI Taxonomy" id="988480"/>
    <lineage>
        <taxon>Eukaryota</taxon>
        <taxon>Fungi</taxon>
        <taxon>Fungi incertae sedis</taxon>
        <taxon>Cryptomycota</taxon>
        <taxon>Cryptomycota incertae sedis</taxon>
        <taxon>Rozella</taxon>
    </lineage>
</organism>
<evidence type="ECO:0000313" key="5">
    <source>
        <dbReference type="Proteomes" id="UP000030755"/>
    </source>
</evidence>
<dbReference type="Proteomes" id="UP000030755">
    <property type="component" value="Unassembled WGS sequence"/>
</dbReference>
<reference evidence="6" key="2">
    <citation type="journal article" date="2018" name="Nat. Microbiol.">
        <title>Leveraging single-cell genomics to expand the fungal tree of life.</title>
        <authorList>
            <person name="Ahrendt S.R."/>
            <person name="Quandt C.A."/>
            <person name="Ciobanu D."/>
            <person name="Clum A."/>
            <person name="Salamov A."/>
            <person name="Andreopoulos B."/>
            <person name="Cheng J.F."/>
            <person name="Woyke T."/>
            <person name="Pelin A."/>
            <person name="Henrissat B."/>
            <person name="Reynolds N.K."/>
            <person name="Benny G.L."/>
            <person name="Smith M.E."/>
            <person name="James T.Y."/>
            <person name="Grigoriev I.V."/>
        </authorList>
    </citation>
    <scope>NUCLEOTIDE SEQUENCE [LARGE SCALE GENOMIC DNA]</scope>
    <source>
        <strain evidence="6">CSF55</strain>
    </source>
</reference>
<dbReference type="PANTHER" id="PTHR12932">
    <property type="entry name" value="P25 ALPHA-RELATED"/>
    <property type="match status" value="1"/>
</dbReference>
<name>A0A075AMS4_ROZAC</name>
<proteinExistence type="inferred from homology"/>
<dbReference type="GO" id="GO:0005874">
    <property type="term" value="C:microtubule"/>
    <property type="evidence" value="ECO:0007669"/>
    <property type="project" value="TreeGrafter"/>
</dbReference>
<dbReference type="SUPFAM" id="SSF47473">
    <property type="entry name" value="EF-hand"/>
    <property type="match status" value="1"/>
</dbReference>
<protein>
    <submittedName>
        <fullName evidence="3">p25-alpha domain-containing protein</fullName>
    </submittedName>
</protein>
<comment type="similarity">
    <text evidence="1">Belongs to the TPPP family.</text>
</comment>
<evidence type="ECO:0000313" key="4">
    <source>
        <dbReference type="EMBL" id="RKP22178.1"/>
    </source>
</evidence>
<dbReference type="GO" id="GO:0001578">
    <property type="term" value="P:microtubule bundle formation"/>
    <property type="evidence" value="ECO:0007669"/>
    <property type="project" value="TreeGrafter"/>
</dbReference>
<dbReference type="GO" id="GO:0015631">
    <property type="term" value="F:tubulin binding"/>
    <property type="evidence" value="ECO:0007669"/>
    <property type="project" value="InterPro"/>
</dbReference>
<evidence type="ECO:0000256" key="2">
    <source>
        <dbReference type="SAM" id="MobiDB-lite"/>
    </source>
</evidence>
<dbReference type="InterPro" id="IPR011992">
    <property type="entry name" value="EF-hand-dom_pair"/>
</dbReference>
<gene>
    <name evidence="3" type="ORF">O9G_001473</name>
    <name evidence="4" type="ORF">ROZALSC1DRAFT_26422</name>
</gene>
<dbReference type="Gene3D" id="1.10.238.10">
    <property type="entry name" value="EF-hand"/>
    <property type="match status" value="1"/>
</dbReference>
<dbReference type="EMBL" id="KE561324">
    <property type="protein sequence ID" value="EPZ30999.1"/>
    <property type="molecule type" value="Genomic_DNA"/>
</dbReference>